<keyword evidence="5" id="KW-1133">Transmembrane helix</keyword>
<evidence type="ECO:0000256" key="13">
    <source>
        <dbReference type="SAM" id="MobiDB-lite"/>
    </source>
</evidence>
<keyword evidence="6" id="KW-0560">Oxidoreductase</keyword>
<accession>A0AAN8NQF8</accession>
<protein>
    <recommendedName>
        <fullName evidence="10">Short-chain dehydrogenase/reductase 3</fullName>
    </recommendedName>
    <alternativeName>
        <fullName evidence="11">Retinal short-chain dehydrogenase/reductase 1</fullName>
    </alternativeName>
</protein>
<evidence type="ECO:0000256" key="7">
    <source>
        <dbReference type="ARBA" id="ARBA00023098"/>
    </source>
</evidence>
<evidence type="ECO:0000256" key="9">
    <source>
        <dbReference type="ARBA" id="ARBA00059620"/>
    </source>
</evidence>
<comment type="function">
    <text evidence="9">Catalyzes the reduction of all-trans-retinal to all-trans-retinol in the presence of NADPH.</text>
</comment>
<dbReference type="PRINTS" id="PR00081">
    <property type="entry name" value="GDHRDH"/>
</dbReference>
<organism evidence="14 15">
    <name type="scientific">Arthrobotrys conoides</name>
    <dbReference type="NCBI Taxonomy" id="74498"/>
    <lineage>
        <taxon>Eukaryota</taxon>
        <taxon>Fungi</taxon>
        <taxon>Dikarya</taxon>
        <taxon>Ascomycota</taxon>
        <taxon>Pezizomycotina</taxon>
        <taxon>Orbiliomycetes</taxon>
        <taxon>Orbiliales</taxon>
        <taxon>Orbiliaceae</taxon>
        <taxon>Arthrobotrys</taxon>
    </lineage>
</organism>
<dbReference type="GO" id="GO:0016020">
    <property type="term" value="C:membrane"/>
    <property type="evidence" value="ECO:0007669"/>
    <property type="project" value="UniProtKB-SubCell"/>
</dbReference>
<evidence type="ECO:0000256" key="8">
    <source>
        <dbReference type="ARBA" id="ARBA00023136"/>
    </source>
</evidence>
<keyword evidence="3" id="KW-0812">Transmembrane</keyword>
<dbReference type="PRINTS" id="PR00080">
    <property type="entry name" value="SDRFAMILY"/>
</dbReference>
<dbReference type="InterPro" id="IPR002347">
    <property type="entry name" value="SDR_fam"/>
</dbReference>
<dbReference type="FunFam" id="3.40.50.720:FF:000131">
    <property type="entry name" value="Short-chain dehydrogenase/reductase 3"/>
    <property type="match status" value="1"/>
</dbReference>
<evidence type="ECO:0000313" key="15">
    <source>
        <dbReference type="Proteomes" id="UP001307849"/>
    </source>
</evidence>
<dbReference type="Gene3D" id="3.40.50.720">
    <property type="entry name" value="NAD(P)-binding Rossmann-like Domain"/>
    <property type="match status" value="1"/>
</dbReference>
<evidence type="ECO:0000313" key="14">
    <source>
        <dbReference type="EMBL" id="KAK6519874.1"/>
    </source>
</evidence>
<dbReference type="EMBL" id="JAVHJM010000001">
    <property type="protein sequence ID" value="KAK6519874.1"/>
    <property type="molecule type" value="Genomic_DNA"/>
</dbReference>
<dbReference type="AlphaFoldDB" id="A0AAN8NQF8"/>
<dbReference type="PANTHER" id="PTHR24322:SF736">
    <property type="entry name" value="RETINOL DEHYDROGENASE 10"/>
    <property type="match status" value="1"/>
</dbReference>
<dbReference type="GO" id="GO:0052650">
    <property type="term" value="F:all-trans-retinol dehydrogenase (NADP+) activity"/>
    <property type="evidence" value="ECO:0007669"/>
    <property type="project" value="UniProtKB-ARBA"/>
</dbReference>
<sequence>MAPNQSIIPREGFVLDAIINFTKKYLLNPKYTLPIFLFLRYTRKGQDFAGDHYKLFKVLRKLVLWGLLYKINDKLNWGVRNNWVVDKSWTWSNEIALVTGGSGGIGGLVVQGLAEKGIKVVVLDVIDLTYDAPSNVHFYKCDITSTEKLAEVADEIRTTVGNPTIIINNAGVARGNTILESTEKDIRFTFDVNILAHFWIIKEFLPSIVKNNHGHIVTVASVAGYQTAPQMVDYGATKAAAISFHEGLTLELKHRYNAKKVRTTLVTQGLTRTPLFTGFGNDSPFMFPQQHPESVADGIVEQVLRGESEHLIFPKSYYILTGNRGRPAWFRAYVENGTKHLMSNWRGRQVIDPNTTSTSTSDGAEEPAEDVSKSGVLV</sequence>
<keyword evidence="4" id="KW-0521">NADP</keyword>
<dbReference type="Proteomes" id="UP001307849">
    <property type="component" value="Unassembled WGS sequence"/>
</dbReference>
<evidence type="ECO:0000256" key="5">
    <source>
        <dbReference type="ARBA" id="ARBA00022989"/>
    </source>
</evidence>
<evidence type="ECO:0000256" key="4">
    <source>
        <dbReference type="ARBA" id="ARBA00022857"/>
    </source>
</evidence>
<evidence type="ECO:0000256" key="11">
    <source>
        <dbReference type="ARBA" id="ARBA00082544"/>
    </source>
</evidence>
<dbReference type="SUPFAM" id="SSF51735">
    <property type="entry name" value="NAD(P)-binding Rossmann-fold domains"/>
    <property type="match status" value="1"/>
</dbReference>
<comment type="subcellular location">
    <subcellularLocation>
        <location evidence="1">Membrane</location>
        <topology evidence="1">Multi-pass membrane protein</topology>
    </subcellularLocation>
</comment>
<dbReference type="InterPro" id="IPR036291">
    <property type="entry name" value="NAD(P)-bd_dom_sf"/>
</dbReference>
<evidence type="ECO:0000256" key="1">
    <source>
        <dbReference type="ARBA" id="ARBA00004141"/>
    </source>
</evidence>
<evidence type="ECO:0000256" key="6">
    <source>
        <dbReference type="ARBA" id="ARBA00023002"/>
    </source>
</evidence>
<gene>
    <name evidence="14" type="ORF">TWF506_000169</name>
</gene>
<feature type="region of interest" description="Disordered" evidence="13">
    <location>
        <begin position="348"/>
        <end position="378"/>
    </location>
</feature>
<comment type="similarity">
    <text evidence="2 12">Belongs to the short-chain dehydrogenases/reductases (SDR) family.</text>
</comment>
<evidence type="ECO:0000256" key="3">
    <source>
        <dbReference type="ARBA" id="ARBA00022692"/>
    </source>
</evidence>
<keyword evidence="7" id="KW-0443">Lipid metabolism</keyword>
<evidence type="ECO:0000256" key="10">
    <source>
        <dbReference type="ARBA" id="ARBA00068717"/>
    </source>
</evidence>
<dbReference type="PANTHER" id="PTHR24322">
    <property type="entry name" value="PKSB"/>
    <property type="match status" value="1"/>
</dbReference>
<evidence type="ECO:0000256" key="2">
    <source>
        <dbReference type="ARBA" id="ARBA00006484"/>
    </source>
</evidence>
<keyword evidence="15" id="KW-1185">Reference proteome</keyword>
<keyword evidence="8" id="KW-0472">Membrane</keyword>
<dbReference type="Pfam" id="PF00106">
    <property type="entry name" value="adh_short"/>
    <property type="match status" value="1"/>
</dbReference>
<name>A0AAN8NQF8_9PEZI</name>
<evidence type="ECO:0000256" key="12">
    <source>
        <dbReference type="RuleBase" id="RU000363"/>
    </source>
</evidence>
<feature type="compositionally biased region" description="Polar residues" evidence="13">
    <location>
        <begin position="352"/>
        <end position="362"/>
    </location>
</feature>
<reference evidence="14 15" key="1">
    <citation type="submission" date="2019-10" db="EMBL/GenBank/DDBJ databases">
        <authorList>
            <person name="Palmer J.M."/>
        </authorList>
    </citation>
    <scope>NUCLEOTIDE SEQUENCE [LARGE SCALE GENOMIC DNA]</scope>
    <source>
        <strain evidence="14 15">TWF506</strain>
    </source>
</reference>
<comment type="caution">
    <text evidence="14">The sequence shown here is derived from an EMBL/GenBank/DDBJ whole genome shotgun (WGS) entry which is preliminary data.</text>
</comment>
<dbReference type="CDD" id="cd05339">
    <property type="entry name" value="17beta-HSDXI-like_SDR_c"/>
    <property type="match status" value="1"/>
</dbReference>
<proteinExistence type="inferred from homology"/>